<dbReference type="EMBL" id="MJFZ01000420">
    <property type="protein sequence ID" value="RAW29568.1"/>
    <property type="molecule type" value="Genomic_DNA"/>
</dbReference>
<dbReference type="PANTHER" id="PTHR40866:SF1">
    <property type="entry name" value="BED-TYPE DOMAIN-CONTAINING PROTEIN"/>
    <property type="match status" value="1"/>
</dbReference>
<feature type="compositionally biased region" description="Basic and acidic residues" evidence="1">
    <location>
        <begin position="48"/>
        <end position="62"/>
    </location>
</feature>
<evidence type="ECO:0008006" key="4">
    <source>
        <dbReference type="Google" id="ProtNLM"/>
    </source>
</evidence>
<gene>
    <name evidence="2" type="ORF">PC110_g14075</name>
</gene>
<feature type="region of interest" description="Disordered" evidence="1">
    <location>
        <begin position="24"/>
        <end position="104"/>
    </location>
</feature>
<protein>
    <recommendedName>
        <fullName evidence="4">EF-hand domain-containing protein</fullName>
    </recommendedName>
</protein>
<reference evidence="2 3" key="1">
    <citation type="submission" date="2018-01" db="EMBL/GenBank/DDBJ databases">
        <title>Draft genome of the strawberry crown rot pathogen Phytophthora cactorum.</title>
        <authorList>
            <person name="Armitage A.D."/>
            <person name="Lysoe E."/>
            <person name="Nellist C.F."/>
            <person name="Harrison R.J."/>
            <person name="Brurberg M.B."/>
        </authorList>
    </citation>
    <scope>NUCLEOTIDE SEQUENCE [LARGE SCALE GENOMIC DNA]</scope>
    <source>
        <strain evidence="2 3">10300</strain>
    </source>
</reference>
<proteinExistence type="predicted"/>
<dbReference type="OrthoDB" id="167467at2759"/>
<evidence type="ECO:0000313" key="2">
    <source>
        <dbReference type="EMBL" id="RAW29568.1"/>
    </source>
</evidence>
<evidence type="ECO:0000256" key="1">
    <source>
        <dbReference type="SAM" id="MobiDB-lite"/>
    </source>
</evidence>
<feature type="compositionally biased region" description="Polar residues" evidence="1">
    <location>
        <begin position="73"/>
        <end position="82"/>
    </location>
</feature>
<organism evidence="2 3">
    <name type="scientific">Phytophthora cactorum</name>
    <dbReference type="NCBI Taxonomy" id="29920"/>
    <lineage>
        <taxon>Eukaryota</taxon>
        <taxon>Sar</taxon>
        <taxon>Stramenopiles</taxon>
        <taxon>Oomycota</taxon>
        <taxon>Peronosporomycetes</taxon>
        <taxon>Peronosporales</taxon>
        <taxon>Peronosporaceae</taxon>
        <taxon>Phytophthora</taxon>
    </lineage>
</organism>
<dbReference type="InterPro" id="IPR011992">
    <property type="entry name" value="EF-hand-dom_pair"/>
</dbReference>
<dbReference type="Proteomes" id="UP000251314">
    <property type="component" value="Unassembled WGS sequence"/>
</dbReference>
<name>A0A329S217_9STRA</name>
<dbReference type="PANTHER" id="PTHR40866">
    <property type="entry name" value="BED-TYPE DOMAIN-CONTAINING PROTEIN"/>
    <property type="match status" value="1"/>
</dbReference>
<comment type="caution">
    <text evidence="2">The sequence shown here is derived from an EMBL/GenBank/DDBJ whole genome shotgun (WGS) entry which is preliminary data.</text>
</comment>
<evidence type="ECO:0000313" key="3">
    <source>
        <dbReference type="Proteomes" id="UP000251314"/>
    </source>
</evidence>
<keyword evidence="3" id="KW-1185">Reference proteome</keyword>
<accession>A0A329S217</accession>
<sequence length="495" mass="56263">MGRQRRGVVGCTNLPALTHNCEARTDAQHMPRQQPTSTESQSTATLDAKADGRVYNDAMDRRQLKREKFKLPSISSSATDGTANRDGQCRTKRKLSPREAQLDEHEQAKQILATSIDSHETASKSYKNEHWYSSPIGFGSRKSVLLAALKSRDPGGSGFITCKQLVHGLQAPNFGLDERQARALLVKFDDQLLKDYAEVPYRSFVKHLKLPQEWSSQPGQDPTILHQESYINRVRAHAAQLIEKVAAVEVESTRNNLTEFRANIDQSRNAAATQNNDRLSFEFDKDRKQRRAEAKSRILSAHIDRIEAFSLHQNKLIEEHESMRLAAKALHRHAHFEQAFEEENRRLRIARRQPKGMLGSPIAKTQHNTGSVVHYVSQTAQNTFRWLELLIKCNLPLSFCESKLARRIRYSNLKPVSVETLRRVMDAVTRAVKRSIAAELPERFGLVFDWWSHDSEHFIAVFACVFLLKIYPLDDSLLASKVGVSFHLASTIVPR</sequence>
<feature type="compositionally biased region" description="Polar residues" evidence="1">
    <location>
        <begin position="31"/>
        <end position="45"/>
    </location>
</feature>
<dbReference type="VEuPathDB" id="FungiDB:PC110_g14075"/>
<dbReference type="SUPFAM" id="SSF47473">
    <property type="entry name" value="EF-hand"/>
    <property type="match status" value="1"/>
</dbReference>
<dbReference type="AlphaFoldDB" id="A0A329S217"/>